<dbReference type="EC" id="3.2.1.40" evidence="2"/>
<dbReference type="Pfam" id="PF08531">
    <property type="entry name" value="Bac_rhamnosid_N"/>
    <property type="match status" value="1"/>
</dbReference>
<evidence type="ECO:0000259" key="5">
    <source>
        <dbReference type="Pfam" id="PF08531"/>
    </source>
</evidence>
<dbReference type="GO" id="GO:0030596">
    <property type="term" value="F:alpha-L-rhamnosidase activity"/>
    <property type="evidence" value="ECO:0007669"/>
    <property type="project" value="UniProtKB-EC"/>
</dbReference>
<dbReference type="InterPro" id="IPR035396">
    <property type="entry name" value="Bac_rhamnosid6H"/>
</dbReference>
<reference evidence="8 11" key="2">
    <citation type="submission" date="2021-01" db="EMBL/GenBank/DDBJ databases">
        <title>Whole genome shotgun sequence of Actinoplanes lobatus NBRC 12513.</title>
        <authorList>
            <person name="Komaki H."/>
            <person name="Tamura T."/>
        </authorList>
    </citation>
    <scope>NUCLEOTIDE SEQUENCE [LARGE SCALE GENOMIC DNA]</scope>
    <source>
        <strain evidence="8 11">NBRC 12513</strain>
    </source>
</reference>
<dbReference type="Gene3D" id="2.60.40.10">
    <property type="entry name" value="Immunoglobulins"/>
    <property type="match status" value="1"/>
</dbReference>
<evidence type="ECO:0000256" key="3">
    <source>
        <dbReference type="ARBA" id="ARBA00022801"/>
    </source>
</evidence>
<dbReference type="Pfam" id="PF25788">
    <property type="entry name" value="Ig_Rha78A_N"/>
    <property type="match status" value="1"/>
</dbReference>
<dbReference type="Pfam" id="PF17389">
    <property type="entry name" value="Bac_rhamnosid6H"/>
    <property type="match status" value="1"/>
</dbReference>
<evidence type="ECO:0000313" key="10">
    <source>
        <dbReference type="Proteomes" id="UP000590511"/>
    </source>
</evidence>
<dbReference type="Pfam" id="PF17390">
    <property type="entry name" value="Bac_rhamnosid_C"/>
    <property type="match status" value="1"/>
</dbReference>
<dbReference type="Gene3D" id="2.60.120.260">
    <property type="entry name" value="Galactose-binding domain-like"/>
    <property type="match status" value="2"/>
</dbReference>
<proteinExistence type="predicted"/>
<dbReference type="InterPro" id="IPR012341">
    <property type="entry name" value="6hp_glycosidase-like_sf"/>
</dbReference>
<dbReference type="InterPro" id="IPR006059">
    <property type="entry name" value="SBP"/>
</dbReference>
<evidence type="ECO:0000313" key="9">
    <source>
        <dbReference type="EMBL" id="MBB4752574.1"/>
    </source>
</evidence>
<dbReference type="SUPFAM" id="SSF53850">
    <property type="entry name" value="Periplasmic binding protein-like II"/>
    <property type="match status" value="1"/>
</dbReference>
<evidence type="ECO:0000256" key="1">
    <source>
        <dbReference type="ARBA" id="ARBA00001445"/>
    </source>
</evidence>
<comment type="catalytic activity">
    <reaction evidence="1">
        <text>Hydrolysis of terminal non-reducing alpha-L-rhamnose residues in alpha-L-rhamnosides.</text>
        <dbReference type="EC" id="3.2.1.40"/>
    </reaction>
</comment>
<dbReference type="EMBL" id="BOMP01000177">
    <property type="protein sequence ID" value="GIE45850.1"/>
    <property type="molecule type" value="Genomic_DNA"/>
</dbReference>
<feature type="domain" description="Alpha-L-rhamnosidase concanavalin-like" evidence="4">
    <location>
        <begin position="332"/>
        <end position="424"/>
    </location>
</feature>
<dbReference type="Proteomes" id="UP000631312">
    <property type="component" value="Unassembled WGS sequence"/>
</dbReference>
<dbReference type="Pfam" id="PF13416">
    <property type="entry name" value="SBP_bac_8"/>
    <property type="match status" value="1"/>
</dbReference>
<dbReference type="PANTHER" id="PTHR33307">
    <property type="entry name" value="ALPHA-RHAMNOSIDASE (EUROFUNG)"/>
    <property type="match status" value="1"/>
</dbReference>
<dbReference type="Gene3D" id="3.40.190.10">
    <property type="entry name" value="Periplasmic binding protein-like II"/>
    <property type="match status" value="2"/>
</dbReference>
<dbReference type="Proteomes" id="UP000590511">
    <property type="component" value="Unassembled WGS sequence"/>
</dbReference>
<keyword evidence="3" id="KW-0378">Hydrolase</keyword>
<feature type="domain" description="Alpha-L-rhamnosidase six-hairpin glycosidase" evidence="6">
    <location>
        <begin position="430"/>
        <end position="766"/>
    </location>
</feature>
<dbReference type="InterPro" id="IPR008902">
    <property type="entry name" value="Rhamnosid_concanavalin"/>
</dbReference>
<feature type="domain" description="Bacterial alpha-L-rhamnosidase N-terminal" evidence="5">
    <location>
        <begin position="159"/>
        <end position="320"/>
    </location>
</feature>
<dbReference type="InterPro" id="IPR008928">
    <property type="entry name" value="6-hairpin_glycosidase_sf"/>
</dbReference>
<protein>
    <recommendedName>
        <fullName evidence="2">alpha-L-rhamnosidase</fullName>
        <ecNumber evidence="2">3.2.1.40</ecNumber>
    </recommendedName>
</protein>
<evidence type="ECO:0000256" key="2">
    <source>
        <dbReference type="ARBA" id="ARBA00012652"/>
    </source>
</evidence>
<evidence type="ECO:0000259" key="7">
    <source>
        <dbReference type="Pfam" id="PF17390"/>
    </source>
</evidence>
<dbReference type="Gene3D" id="2.60.420.10">
    <property type="entry name" value="Maltose phosphorylase, domain 3"/>
    <property type="match status" value="1"/>
</dbReference>
<accession>A0A7W7HL70</accession>
<sequence length="1305" mass="141364">MTPYGLQTEQRTEPLGLGEARPRLSWKLRADRHGAAQTAYRIVAAERATDLDDPARLIWDSGRRDSDQTLLITWDGPALRSATRYHWRVDVFDETAAPAGTAQTWFETGLLHGEDWTAAWIGRDPAALPLVDPPTDDDLISPGPAEAALHLRRDFQLPKQPIRARLYATARGVYEPQLNGERAGDHELAPGWTEYHHRIQYQTYDVTGQIRAGANTVAATVADGWWSGYVGFDPRRPARHYGDTPGFLAQLVLDFADGSRQIVATDAQWTEHDSPIRSADLMMGQFTDGRRELSGPRPVAVLDTETGPLVAEPDEPIRVTAELPAVTIDNGIADFGQNLVGRVRLTIRDAEAGQRIVLRHAEVLTADGSLYLDNLRRAAATDTYICAGHEIEVFEPRFTFHGFRYAEVTGYTPHPDDVTAQVLHSDTPWTGRFESSDPTVNQLHANICWGQRGNFVAVPTDCPQRDERLGWLADAQVFAPTATRNADVSAFFARWMRDVVDGQNADGAFRDVAPIIAFDREGAPAWGDGGVIIPWLLWRTYGDRRVLERSFDAMAAWVEHIHRHNPGLLWENRTGNSYGDWLQIDAETPRDVLSTAYFAHSTAIVATAASVLNRTAQAAKYRELHAGIKQAFTDAFVSDDGSVKGGSQTVYLLALAFDLLPNDLKSLAVAHLAADIESRGNRLTTGFVGVSLLCPVLTEHGRADLAYALLHQDEYPSWNYSIRHGATTIWERWDGWTEEHGFQSAAMNSFNHYSLGSVGDWLYGRVAGIDQTPDSVAYSELLLHPTPDPTGRLTWARAEQETARGLVACGWSKEDDRLTVTATVPPGSTAILLIPTSDPGSVHAAETPGVLRAEPSGAGLTLRLTSGRYTFITPPDSSPTQETPMRSRKITALTAAIATAALLTACSSGPGAGSSDGDNKTLTIASVDQGSIEKVVEAFKAANPGVTVNLTTSGADQYQQQIRTQLSSGTAPDVMTVWPGNGNPGATYVLAKPGYLLDLSDQPWAAKLPDSFQKVAQYEGKTYNAVFGLNGIGAVYNDQAMTESGLTAPGTWTDLLAFCKAAAGKGTPAFALGIQDNWVTQIALYGLVATTVYSTDRDFDTKMAAGQATFAGSPWTTAMAKYQEMDSAGCFQKDPLGTSYEASQTLAATGKTLGIIQGNWIIGLLKQKNPSGTFTMKALPATDDTAQFIMPAAAGAGYGVNAKAKNKELALKFITFVMSPEGMKTFNEAQGSLPTLPGAGTTVDPGLAELTTFVEGNKTVPFMDQLWPNAKVQQTMLSGLQEVFSDQTTAADVLKDMDTDYKAGA</sequence>
<dbReference type="InterPro" id="IPR035398">
    <property type="entry name" value="Bac_rhamnosid_C"/>
</dbReference>
<dbReference type="Gene3D" id="1.50.10.10">
    <property type="match status" value="1"/>
</dbReference>
<organism evidence="9 10">
    <name type="scientific">Actinoplanes lobatus</name>
    <dbReference type="NCBI Taxonomy" id="113568"/>
    <lineage>
        <taxon>Bacteria</taxon>
        <taxon>Bacillati</taxon>
        <taxon>Actinomycetota</taxon>
        <taxon>Actinomycetes</taxon>
        <taxon>Micromonosporales</taxon>
        <taxon>Micromonosporaceae</taxon>
        <taxon>Actinoplanes</taxon>
    </lineage>
</organism>
<dbReference type="GO" id="GO:0005975">
    <property type="term" value="P:carbohydrate metabolic process"/>
    <property type="evidence" value="ECO:0007669"/>
    <property type="project" value="InterPro"/>
</dbReference>
<dbReference type="InterPro" id="IPR013783">
    <property type="entry name" value="Ig-like_fold"/>
</dbReference>
<dbReference type="SUPFAM" id="SSF48208">
    <property type="entry name" value="Six-hairpin glycosidases"/>
    <property type="match status" value="1"/>
</dbReference>
<feature type="domain" description="Alpha-L-rhamnosidase C-terminal" evidence="7">
    <location>
        <begin position="770"/>
        <end position="841"/>
    </location>
</feature>
<name>A0A7W7HL70_9ACTN</name>
<comment type="caution">
    <text evidence="9">The sequence shown here is derived from an EMBL/GenBank/DDBJ whole genome shotgun (WGS) entry which is preliminary data.</text>
</comment>
<evidence type="ECO:0000259" key="6">
    <source>
        <dbReference type="Pfam" id="PF17389"/>
    </source>
</evidence>
<dbReference type="PANTHER" id="PTHR33307:SF6">
    <property type="entry name" value="ALPHA-RHAMNOSIDASE (EUROFUNG)-RELATED"/>
    <property type="match status" value="1"/>
</dbReference>
<keyword evidence="11" id="KW-1185">Reference proteome</keyword>
<dbReference type="Pfam" id="PF05592">
    <property type="entry name" value="Bac_rhamnosid"/>
    <property type="match status" value="1"/>
</dbReference>
<evidence type="ECO:0000313" key="11">
    <source>
        <dbReference type="Proteomes" id="UP000631312"/>
    </source>
</evidence>
<dbReference type="InterPro" id="IPR013737">
    <property type="entry name" value="Bac_rhamnosid_N"/>
</dbReference>
<dbReference type="EMBL" id="JACHNC010000001">
    <property type="protein sequence ID" value="MBB4752574.1"/>
    <property type="molecule type" value="Genomic_DNA"/>
</dbReference>
<dbReference type="RefSeq" id="WP_229807447.1">
    <property type="nucleotide sequence ID" value="NZ_BOMP01000177.1"/>
</dbReference>
<dbReference type="InterPro" id="IPR016007">
    <property type="entry name" value="Alpha_rhamnosid"/>
</dbReference>
<evidence type="ECO:0000313" key="8">
    <source>
        <dbReference type="EMBL" id="GIE45850.1"/>
    </source>
</evidence>
<gene>
    <name evidence="8" type="ORF">Alo02nite_87480</name>
    <name evidence="9" type="ORF">BJ964_006735</name>
</gene>
<evidence type="ECO:0000259" key="4">
    <source>
        <dbReference type="Pfam" id="PF05592"/>
    </source>
</evidence>
<reference evidence="9 10" key="1">
    <citation type="submission" date="2020-08" db="EMBL/GenBank/DDBJ databases">
        <title>Sequencing the genomes of 1000 actinobacteria strains.</title>
        <authorList>
            <person name="Klenk H.-P."/>
        </authorList>
    </citation>
    <scope>NUCLEOTIDE SEQUENCE [LARGE SCALE GENOMIC DNA]</scope>
    <source>
        <strain evidence="9 10">DSM 43150</strain>
    </source>
</reference>